<accession>A0A8J7HK57</accession>
<comment type="caution">
    <text evidence="2">The sequence shown here is derived from an EMBL/GenBank/DDBJ whole genome shotgun (WGS) entry which is preliminary data.</text>
</comment>
<evidence type="ECO:0000259" key="1">
    <source>
        <dbReference type="Pfam" id="PF14261"/>
    </source>
</evidence>
<dbReference type="EMBL" id="JAECZB010000113">
    <property type="protein sequence ID" value="MBH8556333.1"/>
    <property type="molecule type" value="Genomic_DNA"/>
</dbReference>
<evidence type="ECO:0000313" key="2">
    <source>
        <dbReference type="EMBL" id="MBH8556333.1"/>
    </source>
</evidence>
<reference evidence="2 3" key="1">
    <citation type="journal article" date="2021" name="Int. J. Syst. Evol. Microbiol.">
        <title>Amazonocrinis nigriterrae gen. nov., sp. nov., Atlanticothrix silvestris gen. nov., sp. nov. and Dendronalium phyllosphericum gen. nov., sp. nov., nostocacean cyanobacteria from Brazilian environments.</title>
        <authorList>
            <person name="Alvarenga D.O."/>
            <person name="Andreote A.P.D."/>
            <person name="Branco L.H.Z."/>
            <person name="Delbaje E."/>
            <person name="Cruz R.B."/>
            <person name="Varani A.M."/>
            <person name="Fiore M.F."/>
        </authorList>
    </citation>
    <scope>NUCLEOTIDE SEQUENCE [LARGE SCALE GENOMIC DNA]</scope>
    <source>
        <strain evidence="2 3">CENA357</strain>
    </source>
</reference>
<dbReference type="InterPro" id="IPR025587">
    <property type="entry name" value="DUF4351"/>
</dbReference>
<dbReference type="Pfam" id="PF14261">
    <property type="entry name" value="DUF4351"/>
    <property type="match status" value="1"/>
</dbReference>
<gene>
    <name evidence="2" type="ORF">I8751_29215</name>
</gene>
<dbReference type="RefSeq" id="WP_214442528.1">
    <property type="nucleotide sequence ID" value="NZ_JAECZB010000113.1"/>
</dbReference>
<evidence type="ECO:0000313" key="3">
    <source>
        <dbReference type="Proteomes" id="UP000599391"/>
    </source>
</evidence>
<dbReference type="PANTHER" id="PTHR34613">
    <property type="entry name" value="SLL0800 PROTEIN"/>
    <property type="match status" value="1"/>
</dbReference>
<dbReference type="AlphaFoldDB" id="A0A8J7HK57"/>
<protein>
    <submittedName>
        <fullName evidence="2">Rpn family recombination-promoting nuclease/putative transposase</fullName>
    </submittedName>
</protein>
<dbReference type="Proteomes" id="UP000599391">
    <property type="component" value="Unassembled WGS sequence"/>
</dbReference>
<dbReference type="PANTHER" id="PTHR34613:SF1">
    <property type="entry name" value="SLL6017 PROTEIN"/>
    <property type="match status" value="1"/>
</dbReference>
<keyword evidence="3" id="KW-1185">Reference proteome</keyword>
<organism evidence="2 3">
    <name type="scientific">Atlanticothrix silvestris CENA357</name>
    <dbReference type="NCBI Taxonomy" id="1725252"/>
    <lineage>
        <taxon>Bacteria</taxon>
        <taxon>Bacillati</taxon>
        <taxon>Cyanobacteriota</taxon>
        <taxon>Cyanophyceae</taxon>
        <taxon>Nostocales</taxon>
        <taxon>Nodulariaceae</taxon>
        <taxon>Atlanticothrix</taxon>
        <taxon>Atlanticothrix silvestris</taxon>
    </lineage>
</organism>
<feature type="domain" description="DUF4351" evidence="1">
    <location>
        <begin position="218"/>
        <end position="276"/>
    </location>
</feature>
<name>A0A8J7HK57_9CYAN</name>
<proteinExistence type="predicted"/>
<sequence length="288" mass="33166">MAYDNTCKYLAENYPAEFASWLLSNDTSDIQVLKTELNLEPIRADSVTFLQISSQILHLEFQTTPKSTPPLDFRMLDYYTRLKREYWCDIEQVLIFLQATSSEIVLNTQYIDTNTTHRYRVIRLWEEDPTPLLANPALLPLATLARTDSPADLLEQVAASVDMIEETGERQNISACVQVLAGLRFDKSLIKQLFREEIMQESVIYQDILQKGLQQGEERGKKQEALQLIMRQLTRRFGAIEPEIEQQIRTLSITQLEELAEALLDFNNQSDLVNYLGNISLPQSNQED</sequence>